<feature type="non-terminal residue" evidence="2">
    <location>
        <position position="395"/>
    </location>
</feature>
<dbReference type="PANTHER" id="PTHR33619:SF3">
    <property type="entry name" value="POLYSACCHARIDE EXPORT PROTEIN GFCE-RELATED"/>
    <property type="match status" value="1"/>
</dbReference>
<dbReference type="InterPro" id="IPR019554">
    <property type="entry name" value="Soluble_ligand-bd"/>
</dbReference>
<dbReference type="Gene3D" id="3.10.560.10">
    <property type="entry name" value="Outer membrane lipoprotein wza domain like"/>
    <property type="match status" value="2"/>
</dbReference>
<dbReference type="AlphaFoldDB" id="A0A382LSP6"/>
<reference evidence="2" key="1">
    <citation type="submission" date="2018-05" db="EMBL/GenBank/DDBJ databases">
        <authorList>
            <person name="Lanie J.A."/>
            <person name="Ng W.-L."/>
            <person name="Kazmierczak K.M."/>
            <person name="Andrzejewski T.M."/>
            <person name="Davidsen T.M."/>
            <person name="Wayne K.J."/>
            <person name="Tettelin H."/>
            <person name="Glass J.I."/>
            <person name="Rusch D."/>
            <person name="Podicherti R."/>
            <person name="Tsui H.-C.T."/>
            <person name="Winkler M.E."/>
        </authorList>
    </citation>
    <scope>NUCLEOTIDE SEQUENCE</scope>
</reference>
<evidence type="ECO:0000259" key="1">
    <source>
        <dbReference type="Pfam" id="PF10531"/>
    </source>
</evidence>
<organism evidence="2">
    <name type="scientific">marine metagenome</name>
    <dbReference type="NCBI Taxonomy" id="408172"/>
    <lineage>
        <taxon>unclassified sequences</taxon>
        <taxon>metagenomes</taxon>
        <taxon>ecological metagenomes</taxon>
    </lineage>
</organism>
<protein>
    <recommendedName>
        <fullName evidence="1">Soluble ligand binding domain-containing protein</fullName>
    </recommendedName>
</protein>
<gene>
    <name evidence="2" type="ORF">METZ01_LOCUS292542</name>
</gene>
<feature type="domain" description="Soluble ligand binding" evidence="1">
    <location>
        <begin position="27"/>
        <end position="69"/>
    </location>
</feature>
<dbReference type="PANTHER" id="PTHR33619">
    <property type="entry name" value="POLYSACCHARIDE EXPORT PROTEIN GFCE-RELATED"/>
    <property type="match status" value="1"/>
</dbReference>
<evidence type="ECO:0000313" key="2">
    <source>
        <dbReference type="EMBL" id="SVC39688.1"/>
    </source>
</evidence>
<dbReference type="GO" id="GO:0015159">
    <property type="term" value="F:polysaccharide transmembrane transporter activity"/>
    <property type="evidence" value="ECO:0007669"/>
    <property type="project" value="InterPro"/>
</dbReference>
<name>A0A382LSP6_9ZZZZ</name>
<proteinExistence type="predicted"/>
<accession>A0A382LSP6</accession>
<dbReference type="EMBL" id="UINC01088986">
    <property type="protein sequence ID" value="SVC39688.1"/>
    <property type="molecule type" value="Genomic_DNA"/>
</dbReference>
<sequence length="395" mass="44938">MNGDTSNDSRLMQGDVIFVESIGKTAGVKGEVNRPAIYELKDDEKLDQLLRFAGGMKPKANYNNAEIMRINSVKNIFELQSVNLNLAKENVRIMNGDVLTIYPVPDNLSNAVLVNGHAQQPGFYPWSKGMKVSDIFMGPEDLLEMTDFNYVLVKRKISNSQTYEFLQIDLEKIFKDPQSEENINLSDQDEILLLPSLLTPDLITTKIIQDKYTLDEETNQVLIQDEWTSLTYLNKSLRVNDQNSENKDPSFADSDTLDDINVANTNERFYEYSIYGYCMIPTDFASRILISKGLTKMESIPIRDLYKVKTPLQLESLISSLEIEEENEILESSDEISIQLTNICRRQLIDPIISIVKSQANPSERTKIVKSFGNLLYPGTYPYSKNMDLGELIYA</sequence>
<dbReference type="InterPro" id="IPR049712">
    <property type="entry name" value="Poly_export"/>
</dbReference>
<dbReference type="Pfam" id="PF10531">
    <property type="entry name" value="SLBB"/>
    <property type="match status" value="1"/>
</dbReference>